<reference evidence="2 3" key="1">
    <citation type="journal article" date="2017" name="Curr. Biol.">
        <title>Genome architecture and evolution of a unichromosomal asexual nematode.</title>
        <authorList>
            <person name="Fradin H."/>
            <person name="Zegar C."/>
            <person name="Gutwein M."/>
            <person name="Lucas J."/>
            <person name="Kovtun M."/>
            <person name="Corcoran D."/>
            <person name="Baugh L.R."/>
            <person name="Kiontke K."/>
            <person name="Gunsalus K."/>
            <person name="Fitch D.H."/>
            <person name="Piano F."/>
        </authorList>
    </citation>
    <scope>NUCLEOTIDE SEQUENCE [LARGE SCALE GENOMIC DNA]</scope>
    <source>
        <strain evidence="2">PF1309</strain>
    </source>
</reference>
<sequence>MPGGRWITCPRGCAAAWPRLGRTQQRDPSPVRRRRQGLRVPGAPARHGAKRSDPIGMGTRAGDTARDPFAHLSHRSAKLVRGEMIRERIAGGREQHETGTHGKPARIREQLPFHSG</sequence>
<dbReference type="AlphaFoldDB" id="A0A2A2K1Q0"/>
<evidence type="ECO:0000313" key="3">
    <source>
        <dbReference type="Proteomes" id="UP000218231"/>
    </source>
</evidence>
<gene>
    <name evidence="2" type="ORF">WR25_02672</name>
</gene>
<accession>A0A2A2K1Q0</accession>
<keyword evidence="3" id="KW-1185">Reference proteome</keyword>
<proteinExistence type="predicted"/>
<protein>
    <submittedName>
        <fullName evidence="2">Uncharacterized protein</fullName>
    </submittedName>
</protein>
<feature type="region of interest" description="Disordered" evidence="1">
    <location>
        <begin position="17"/>
        <end position="73"/>
    </location>
</feature>
<name>A0A2A2K1Q0_9BILA</name>
<dbReference type="Proteomes" id="UP000218231">
    <property type="component" value="Unassembled WGS sequence"/>
</dbReference>
<dbReference type="EMBL" id="LIAE01009882">
    <property type="protein sequence ID" value="PAV67802.1"/>
    <property type="molecule type" value="Genomic_DNA"/>
</dbReference>
<feature type="region of interest" description="Disordered" evidence="1">
    <location>
        <begin position="90"/>
        <end position="116"/>
    </location>
</feature>
<organism evidence="2 3">
    <name type="scientific">Diploscapter pachys</name>
    <dbReference type="NCBI Taxonomy" id="2018661"/>
    <lineage>
        <taxon>Eukaryota</taxon>
        <taxon>Metazoa</taxon>
        <taxon>Ecdysozoa</taxon>
        <taxon>Nematoda</taxon>
        <taxon>Chromadorea</taxon>
        <taxon>Rhabditida</taxon>
        <taxon>Rhabditina</taxon>
        <taxon>Rhabditomorpha</taxon>
        <taxon>Rhabditoidea</taxon>
        <taxon>Rhabditidae</taxon>
        <taxon>Diploscapter</taxon>
    </lineage>
</organism>
<comment type="caution">
    <text evidence="2">The sequence shown here is derived from an EMBL/GenBank/DDBJ whole genome shotgun (WGS) entry which is preliminary data.</text>
</comment>
<evidence type="ECO:0000313" key="2">
    <source>
        <dbReference type="EMBL" id="PAV67802.1"/>
    </source>
</evidence>
<evidence type="ECO:0000256" key="1">
    <source>
        <dbReference type="SAM" id="MobiDB-lite"/>
    </source>
</evidence>